<organism evidence="1 2">
    <name type="scientific">Macrostomum lignano</name>
    <dbReference type="NCBI Taxonomy" id="282301"/>
    <lineage>
        <taxon>Eukaryota</taxon>
        <taxon>Metazoa</taxon>
        <taxon>Spiralia</taxon>
        <taxon>Lophotrochozoa</taxon>
        <taxon>Platyhelminthes</taxon>
        <taxon>Rhabditophora</taxon>
        <taxon>Macrostomorpha</taxon>
        <taxon>Macrostomida</taxon>
        <taxon>Macrostomidae</taxon>
        <taxon>Macrostomum</taxon>
    </lineage>
</organism>
<evidence type="ECO:0000313" key="1">
    <source>
        <dbReference type="Proteomes" id="UP000095280"/>
    </source>
</evidence>
<dbReference type="Proteomes" id="UP000095280">
    <property type="component" value="Unplaced"/>
</dbReference>
<accession>A0A1I8FF71</accession>
<dbReference type="WBParaSite" id="maker-unitig_30808-snap-gene-0.1-mRNA-1">
    <property type="protein sequence ID" value="maker-unitig_30808-snap-gene-0.1-mRNA-1"/>
    <property type="gene ID" value="maker-unitig_30808-snap-gene-0.1"/>
</dbReference>
<name>A0A1I8FF71_9PLAT</name>
<reference evidence="2" key="1">
    <citation type="submission" date="2016-11" db="UniProtKB">
        <authorList>
            <consortium name="WormBaseParasite"/>
        </authorList>
    </citation>
    <scope>IDENTIFICATION</scope>
</reference>
<keyword evidence="1" id="KW-1185">Reference proteome</keyword>
<dbReference type="AlphaFoldDB" id="A0A1I8FF71"/>
<protein>
    <submittedName>
        <fullName evidence="2">Uncharacterized protein</fullName>
    </submittedName>
</protein>
<sequence length="175" mass="18121">MGGGGGCSGIKLAAFGTAPADAGGLAGFPAALTMTSLSTSSAFKLCSSSPHSGQSSKKLQTMRSSALTLSALVLLAVALCGSGLAADSNPVRLWLAEPKLPRLCGIRLIRKLYEVCKDRGGVYNGGLMRRVRRDTSSSSAQHSWPALMLADLPPAAADLLHQPIRWETAACANPR</sequence>
<proteinExistence type="predicted"/>
<evidence type="ECO:0000313" key="2">
    <source>
        <dbReference type="WBParaSite" id="maker-unitig_30808-snap-gene-0.1-mRNA-1"/>
    </source>
</evidence>